<dbReference type="EMBL" id="MF926432">
    <property type="protein sequence ID" value="AVX29436.1"/>
    <property type="molecule type" value="Genomic_DNA"/>
</dbReference>
<name>A0A2R4N9B7_9VIRU</name>
<proteinExistence type="predicted"/>
<evidence type="ECO:0000313" key="14">
    <source>
        <dbReference type="Proteomes" id="UP000289633"/>
    </source>
</evidence>
<keyword evidence="7" id="KW-0547">Nucleotide-binding</keyword>
<evidence type="ECO:0000259" key="12">
    <source>
        <dbReference type="PROSITE" id="PS52020"/>
    </source>
</evidence>
<dbReference type="GeneID" id="41702021"/>
<dbReference type="InterPro" id="IPR049912">
    <property type="entry name" value="CRESS_DNA_REP"/>
</dbReference>
<keyword evidence="6" id="KW-0479">Metal-binding</keyword>
<dbReference type="PROSITE" id="PS52020">
    <property type="entry name" value="CRESS_DNA_REP"/>
    <property type="match status" value="1"/>
</dbReference>
<keyword evidence="2" id="KW-0808">Transferase</keyword>
<reference evidence="13" key="1">
    <citation type="journal article" date="2018" name="Sci. Rep.">
        <title>Analysis of DNAs associated with coconut foliar decay disease implicates a unique single-stranded DNA virus representing a new taxon.</title>
        <authorList>
            <person name="Gronenborn B."/>
            <person name="Randles J.W."/>
            <person name="Knierim D."/>
            <person name="Barriere Q."/>
            <person name="Vetten H.J."/>
            <person name="Warthmann N."/>
            <person name="Cornu D."/>
            <person name="Sileye T."/>
            <person name="Winter S."/>
            <person name="Timchenko T."/>
        </authorList>
    </citation>
    <scope>NUCLEOTIDE SEQUENCE [LARGE SCALE GENOMIC DNA]</scope>
    <source>
        <strain evidence="13">CFDA7-[VU-89]</strain>
    </source>
</reference>
<keyword evidence="4" id="KW-0235">DNA replication</keyword>
<protein>
    <submittedName>
        <fullName evidence="13">Replication initiator protein</fullName>
    </submittedName>
</protein>
<keyword evidence="11" id="KW-0238">DNA-binding</keyword>
<evidence type="ECO:0000256" key="10">
    <source>
        <dbReference type="ARBA" id="ARBA00023124"/>
    </source>
</evidence>
<dbReference type="Pfam" id="PF02407">
    <property type="entry name" value="Viral_Rep"/>
    <property type="match status" value="1"/>
</dbReference>
<dbReference type="OrthoDB" id="9195at10239"/>
<dbReference type="GO" id="GO:0046872">
    <property type="term" value="F:metal ion binding"/>
    <property type="evidence" value="ECO:0007669"/>
    <property type="project" value="UniProtKB-KW"/>
</dbReference>
<evidence type="ECO:0000256" key="7">
    <source>
        <dbReference type="ARBA" id="ARBA00022741"/>
    </source>
</evidence>
<evidence type="ECO:0000256" key="4">
    <source>
        <dbReference type="ARBA" id="ARBA00022705"/>
    </source>
</evidence>
<dbReference type="SMR" id="A0A2R4N9B7"/>
<evidence type="ECO:0000256" key="5">
    <source>
        <dbReference type="ARBA" id="ARBA00022722"/>
    </source>
</evidence>
<comment type="subcellular location">
    <subcellularLocation>
        <location evidence="1">Host nucleus</location>
    </subcellularLocation>
</comment>
<keyword evidence="9" id="KW-0378">Hydrolase</keyword>
<organism evidence="13">
    <name type="scientific">Coconut foliar decay alphasatellite 7</name>
    <dbReference type="NCBI Taxonomy" id="2161880"/>
    <lineage>
        <taxon>Viruses</taxon>
        <taxon>Viruses incertae sedis</taxon>
        <taxon>Alphasatellitidae</taxon>
        <taxon>Petromoalphasatellitinae</taxon>
        <taxon>Coprasatellite</taxon>
        <taxon>Coprasatellite niu</taxon>
    </lineage>
</organism>
<keyword evidence="10" id="KW-0190">Covalent protein-DNA linkage</keyword>
<keyword evidence="5" id="KW-0540">Nuclease</keyword>
<dbReference type="Gene3D" id="3.40.1310.20">
    <property type="match status" value="1"/>
</dbReference>
<evidence type="ECO:0000256" key="9">
    <source>
        <dbReference type="ARBA" id="ARBA00022801"/>
    </source>
</evidence>
<evidence type="ECO:0000256" key="1">
    <source>
        <dbReference type="ARBA" id="ARBA00004147"/>
    </source>
</evidence>
<evidence type="ECO:0000256" key="11">
    <source>
        <dbReference type="ARBA" id="ARBA00023125"/>
    </source>
</evidence>
<dbReference type="GO" id="GO:0000166">
    <property type="term" value="F:nucleotide binding"/>
    <property type="evidence" value="ECO:0007669"/>
    <property type="project" value="UniProtKB-KW"/>
</dbReference>
<dbReference type="RefSeq" id="YP_009553579.1">
    <property type="nucleotide sequence ID" value="NC_040812.1"/>
</dbReference>
<feature type="domain" description="CRESS-DNA virus Rep endonuclease" evidence="12">
    <location>
        <begin position="2"/>
        <end position="103"/>
    </location>
</feature>
<dbReference type="GO" id="GO:0042025">
    <property type="term" value="C:host cell nucleus"/>
    <property type="evidence" value="ECO:0007669"/>
    <property type="project" value="UniProtKB-SubCell"/>
</dbReference>
<keyword evidence="3" id="KW-0548">Nucleotidyltransferase</keyword>
<dbReference type="KEGG" id="vg:41702021"/>
<keyword evidence="8" id="KW-0255">Endonuclease</keyword>
<evidence type="ECO:0000256" key="2">
    <source>
        <dbReference type="ARBA" id="ARBA00022679"/>
    </source>
</evidence>
<evidence type="ECO:0000256" key="6">
    <source>
        <dbReference type="ARBA" id="ARBA00022723"/>
    </source>
</evidence>
<dbReference type="GO" id="GO:0003677">
    <property type="term" value="F:DNA binding"/>
    <property type="evidence" value="ECO:0007669"/>
    <property type="project" value="UniProtKB-KW"/>
</dbReference>
<dbReference type="GO" id="GO:0004519">
    <property type="term" value="F:endonuclease activity"/>
    <property type="evidence" value="ECO:0007669"/>
    <property type="project" value="UniProtKB-KW"/>
</dbReference>
<keyword evidence="14" id="KW-1185">Reference proteome</keyword>
<evidence type="ECO:0000256" key="8">
    <source>
        <dbReference type="ARBA" id="ARBA00022759"/>
    </source>
</evidence>
<dbReference type="GO" id="GO:0016779">
    <property type="term" value="F:nucleotidyltransferase activity"/>
    <property type="evidence" value="ECO:0007669"/>
    <property type="project" value="UniProtKB-KW"/>
</dbReference>
<sequence length="290" mass="34163">MASQVRRWVLTFNYSDESAASDLVRRIESLKLIYGIIGDEIAPTTGQRHLQGFLHLAGRGRTLEGLKKTLENNTVHLEPAKGSDQQNKIYCSKENVLFEHGVPTRPGSKRKLYERYEEDAEELRIEEPGAYRRCKMIEKQKKWNYWVLNNPFPYDLYQWQEELMEVLQEPADNRTILWICGRDGGDGKTEFGKYLGLNEKWFYSCGGKTRDVLYQYIEEPERNFILDVPRCNDQYMNYALIECIKNRAFSSDKYEPLQYLGFDKVHVIVLCNFLPDYLKISEDRIKLWNI</sequence>
<evidence type="ECO:0000256" key="3">
    <source>
        <dbReference type="ARBA" id="ARBA00022695"/>
    </source>
</evidence>
<dbReference type="GO" id="GO:0016787">
    <property type="term" value="F:hydrolase activity"/>
    <property type="evidence" value="ECO:0007669"/>
    <property type="project" value="UniProtKB-KW"/>
</dbReference>
<accession>A0A2R4N9B7</accession>
<evidence type="ECO:0000313" key="13">
    <source>
        <dbReference type="EMBL" id="AVX29436.1"/>
    </source>
</evidence>
<dbReference type="Proteomes" id="UP000289633">
    <property type="component" value="Chromosome"/>
</dbReference>
<dbReference type="GO" id="GO:0006260">
    <property type="term" value="P:DNA replication"/>
    <property type="evidence" value="ECO:0007669"/>
    <property type="project" value="UniProtKB-KW"/>
</dbReference>